<accession>A0A1R0GX99</accession>
<dbReference type="OrthoDB" id="5571888at2759"/>
<protein>
    <recommendedName>
        <fullName evidence="3">BZIP domain-containing protein</fullName>
    </recommendedName>
</protein>
<keyword evidence="5" id="KW-1185">Reference proteome</keyword>
<dbReference type="PROSITE" id="PS50217">
    <property type="entry name" value="BZIP"/>
    <property type="match status" value="1"/>
</dbReference>
<dbReference type="CDD" id="cd14686">
    <property type="entry name" value="bZIP"/>
    <property type="match status" value="1"/>
</dbReference>
<feature type="coiled-coil region" evidence="1">
    <location>
        <begin position="276"/>
        <end position="310"/>
    </location>
</feature>
<dbReference type="EMBL" id="LSSL01002382">
    <property type="protein sequence ID" value="OLY81520.1"/>
    <property type="molecule type" value="Genomic_DNA"/>
</dbReference>
<dbReference type="SMART" id="SM00338">
    <property type="entry name" value="BRLZ"/>
    <property type="match status" value="1"/>
</dbReference>
<feature type="region of interest" description="Disordered" evidence="2">
    <location>
        <begin position="319"/>
        <end position="340"/>
    </location>
</feature>
<evidence type="ECO:0000313" key="5">
    <source>
        <dbReference type="Proteomes" id="UP000187455"/>
    </source>
</evidence>
<keyword evidence="1" id="KW-0175">Coiled coil</keyword>
<dbReference type="InterPro" id="IPR046347">
    <property type="entry name" value="bZIP_sf"/>
</dbReference>
<dbReference type="SUPFAM" id="SSF57959">
    <property type="entry name" value="Leucine zipper domain"/>
    <property type="match status" value="1"/>
</dbReference>
<dbReference type="PROSITE" id="PS00036">
    <property type="entry name" value="BZIP_BASIC"/>
    <property type="match status" value="1"/>
</dbReference>
<organism evidence="4 5">
    <name type="scientific">Smittium mucronatum</name>
    <dbReference type="NCBI Taxonomy" id="133383"/>
    <lineage>
        <taxon>Eukaryota</taxon>
        <taxon>Fungi</taxon>
        <taxon>Fungi incertae sedis</taxon>
        <taxon>Zoopagomycota</taxon>
        <taxon>Kickxellomycotina</taxon>
        <taxon>Harpellomycetes</taxon>
        <taxon>Harpellales</taxon>
        <taxon>Legeriomycetaceae</taxon>
        <taxon>Smittium</taxon>
    </lineage>
</organism>
<dbReference type="STRING" id="133383.A0A1R0GX99"/>
<evidence type="ECO:0000256" key="2">
    <source>
        <dbReference type="SAM" id="MobiDB-lite"/>
    </source>
</evidence>
<sequence length="462" mass="50785">MDLTMSQFLDDSLFGKDHESSLFPGLSEISPSSPMNCMFNQSPQQDDVSGFLEGASSAVVDPYNLSSHGNSMLYNDVSNNGLTLGPQETAVDDDFKAQQIALMISELLQQNNKLEDPIAPQQQLSPPLDANLPLLVPKQEHQVQSQFPYIENIYPAPSINTNNIQSPHNIVSPNSSVPSSVERLSNLRPKLVPLQPAINGANSEKSFFQKNSRNSLSKNKIKVASSPAFGDGSLKMDHNVINSFDFHMSDMSTTESKKFKNMISARKFRMRKKEYVSDLESRFKTVCAEKDALERENIDLKSLVADLKKQIDSLSLSSSSLSETSGSVSSTSSQSNLTSNSVASSPIVKFNPKKDVGSDSISKNKWNSRNGYIVVNSCFLNPPVANADFLDDGSLKGVHDQTDIDNILDSTFGKPQLPSRDTVIDLIRIALVLSLQYQDFHHGSCIAPTNDVYLWPNALQTV</sequence>
<dbReference type="AlphaFoldDB" id="A0A1R0GX99"/>
<dbReference type="Proteomes" id="UP000187455">
    <property type="component" value="Unassembled WGS sequence"/>
</dbReference>
<proteinExistence type="predicted"/>
<gene>
    <name evidence="4" type="ORF">AYI68_g4372</name>
</gene>
<name>A0A1R0GX99_9FUNG</name>
<dbReference type="Pfam" id="PF00170">
    <property type="entry name" value="bZIP_1"/>
    <property type="match status" value="1"/>
</dbReference>
<dbReference type="Gene3D" id="1.20.5.170">
    <property type="match status" value="1"/>
</dbReference>
<reference evidence="4 5" key="1">
    <citation type="journal article" date="2016" name="Mol. Biol. Evol.">
        <title>Genome-Wide Survey of Gut Fungi (Harpellales) Reveals the First Horizontally Transferred Ubiquitin Gene from a Mosquito Host.</title>
        <authorList>
            <person name="Wang Y."/>
            <person name="White M.M."/>
            <person name="Kvist S."/>
            <person name="Moncalvo J.M."/>
        </authorList>
    </citation>
    <scope>NUCLEOTIDE SEQUENCE [LARGE SCALE GENOMIC DNA]</scope>
    <source>
        <strain evidence="4 5">ALG-7-W6</strain>
    </source>
</reference>
<dbReference type="GO" id="GO:0003700">
    <property type="term" value="F:DNA-binding transcription factor activity"/>
    <property type="evidence" value="ECO:0007669"/>
    <property type="project" value="InterPro"/>
</dbReference>
<feature type="domain" description="BZIP" evidence="3">
    <location>
        <begin position="257"/>
        <end position="314"/>
    </location>
</feature>
<evidence type="ECO:0000256" key="1">
    <source>
        <dbReference type="SAM" id="Coils"/>
    </source>
</evidence>
<dbReference type="InterPro" id="IPR004827">
    <property type="entry name" value="bZIP"/>
</dbReference>
<evidence type="ECO:0000313" key="4">
    <source>
        <dbReference type="EMBL" id="OLY81520.1"/>
    </source>
</evidence>
<evidence type="ECO:0000259" key="3">
    <source>
        <dbReference type="PROSITE" id="PS50217"/>
    </source>
</evidence>
<comment type="caution">
    <text evidence="4">The sequence shown here is derived from an EMBL/GenBank/DDBJ whole genome shotgun (WGS) entry which is preliminary data.</text>
</comment>